<dbReference type="PANTHER" id="PTHR23506:SF26">
    <property type="entry name" value="MFS-TYPE TRANSPORTER SLC18B1"/>
    <property type="match status" value="1"/>
</dbReference>
<feature type="transmembrane region" description="Helical" evidence="9">
    <location>
        <begin position="191"/>
        <end position="213"/>
    </location>
</feature>
<evidence type="ECO:0000256" key="2">
    <source>
        <dbReference type="ARBA" id="ARBA00006829"/>
    </source>
</evidence>
<dbReference type="PANTHER" id="PTHR23506">
    <property type="entry name" value="GH10249P"/>
    <property type="match status" value="1"/>
</dbReference>
<keyword evidence="6 9" id="KW-1133">Transmembrane helix</keyword>
<evidence type="ECO:0000313" key="11">
    <source>
        <dbReference type="Proteomes" id="UP000694888"/>
    </source>
</evidence>
<feature type="transmembrane region" description="Helical" evidence="9">
    <location>
        <begin position="360"/>
        <end position="381"/>
    </location>
</feature>
<dbReference type="SUPFAM" id="SSF103473">
    <property type="entry name" value="MFS general substrate transporter"/>
    <property type="match status" value="1"/>
</dbReference>
<feature type="region of interest" description="Disordered" evidence="8">
    <location>
        <begin position="533"/>
        <end position="555"/>
    </location>
</feature>
<dbReference type="PROSITE" id="PS50850">
    <property type="entry name" value="MFS"/>
    <property type="match status" value="1"/>
</dbReference>
<dbReference type="GeneID" id="101854888"/>
<dbReference type="Gene3D" id="1.20.1250.20">
    <property type="entry name" value="MFS general substrate transporter like domains"/>
    <property type="match status" value="2"/>
</dbReference>
<keyword evidence="4 9" id="KW-0812">Transmembrane</keyword>
<evidence type="ECO:0000256" key="8">
    <source>
        <dbReference type="SAM" id="MobiDB-lite"/>
    </source>
</evidence>
<comment type="subcellular location">
    <subcellularLocation>
        <location evidence="1">Membrane</location>
        <topology evidence="1">Multi-pass membrane protein</topology>
    </subcellularLocation>
</comment>
<keyword evidence="7 9" id="KW-0472">Membrane</keyword>
<comment type="similarity">
    <text evidence="2">Belongs to the major facilitator superfamily. Vesicular transporter family.</text>
</comment>
<evidence type="ECO:0000256" key="3">
    <source>
        <dbReference type="ARBA" id="ARBA00022448"/>
    </source>
</evidence>
<feature type="domain" description="Major facilitator superfamily (MFS) profile" evidence="10">
    <location>
        <begin position="65"/>
        <end position="467"/>
    </location>
</feature>
<feature type="transmembrane region" description="Helical" evidence="9">
    <location>
        <begin position="402"/>
        <end position="428"/>
    </location>
</feature>
<feature type="transmembrane region" description="Helical" evidence="9">
    <location>
        <begin position="130"/>
        <end position="151"/>
    </location>
</feature>
<feature type="transmembrane region" description="Helical" evidence="9">
    <location>
        <begin position="266"/>
        <end position="285"/>
    </location>
</feature>
<name>A0ABM1A625_APLCA</name>
<keyword evidence="5" id="KW-0532">Neurotransmitter transport</keyword>
<accession>A0ABM1A625</accession>
<sequence length="555" mass="59721">MSTFKDSDSERKPLLEETHNAGRNVTHYRYANGIEEENPVANGDSTIQSADEHGLRHLPWSHKATLLMLCSAIFFAGCGFSMIAPFFPRVATDKGMTEIEFSMVFSTFELVMFIFSPIFGNFLTRLGAKFLYVSGILVGGVCSILFGTLYLCPNGLPFKIMCYAVRCVEALGLTANVTASFAIVSNLFPRHVATVFGILETAHGIGLMAGPGVGGALFEAGGFGLPFYVIGLLTIFNGLIVWKFLKPPADIGMERRVSAFSLLKSPMVLVTMLSIMAGAIGITYLDPTLSDHLEKFGIGTGTAGLIFMIGPGLYALTSPFWGYLSDKKNVQSPLIIMGNFMCCLAFILIGPWNYAPFLPFKLWVVIVGLVLYGLSIGCAIVPTMKCLIIGAVDLGFENNLDTFGVVSGLFNSMFCFGAFLGTTLGGVLVEEVGFRQGVSIISAVFLFAMVTSAMYFFIRLICRMRLQRVPTPPPDESRAYRQLLSSAQRIEEEIDGQGGAGAASSPTVLQGAQGVGSMFSFSSSMEPEPLSATFTSVADGQRRKSSDTGGGHVIT</sequence>
<dbReference type="InterPro" id="IPR001958">
    <property type="entry name" value="Tet-R_TetA/multi-R_MdtG-like"/>
</dbReference>
<feature type="transmembrane region" description="Helical" evidence="9">
    <location>
        <begin position="305"/>
        <end position="324"/>
    </location>
</feature>
<proteinExistence type="inferred from homology"/>
<dbReference type="PRINTS" id="PR01035">
    <property type="entry name" value="TCRTETA"/>
</dbReference>
<evidence type="ECO:0000313" key="12">
    <source>
        <dbReference type="RefSeq" id="XP_012941534.1"/>
    </source>
</evidence>
<dbReference type="InterPro" id="IPR020846">
    <property type="entry name" value="MFS_dom"/>
</dbReference>
<feature type="transmembrane region" description="Helical" evidence="9">
    <location>
        <begin position="99"/>
        <end position="123"/>
    </location>
</feature>
<dbReference type="InterPro" id="IPR050930">
    <property type="entry name" value="MFS_Vesicular_Transporter"/>
</dbReference>
<keyword evidence="3" id="KW-0813">Transport</keyword>
<evidence type="ECO:0000256" key="9">
    <source>
        <dbReference type="SAM" id="Phobius"/>
    </source>
</evidence>
<reference evidence="12" key="1">
    <citation type="submission" date="2025-08" db="UniProtKB">
        <authorList>
            <consortium name="RefSeq"/>
        </authorList>
    </citation>
    <scope>IDENTIFICATION</scope>
</reference>
<organism evidence="11 12">
    <name type="scientific">Aplysia californica</name>
    <name type="common">California sea hare</name>
    <dbReference type="NCBI Taxonomy" id="6500"/>
    <lineage>
        <taxon>Eukaryota</taxon>
        <taxon>Metazoa</taxon>
        <taxon>Spiralia</taxon>
        <taxon>Lophotrochozoa</taxon>
        <taxon>Mollusca</taxon>
        <taxon>Gastropoda</taxon>
        <taxon>Heterobranchia</taxon>
        <taxon>Euthyneura</taxon>
        <taxon>Tectipleura</taxon>
        <taxon>Aplysiida</taxon>
        <taxon>Aplysioidea</taxon>
        <taxon>Aplysiidae</taxon>
        <taxon>Aplysia</taxon>
    </lineage>
</organism>
<dbReference type="Proteomes" id="UP000694888">
    <property type="component" value="Unplaced"/>
</dbReference>
<evidence type="ECO:0000256" key="7">
    <source>
        <dbReference type="ARBA" id="ARBA00023136"/>
    </source>
</evidence>
<feature type="transmembrane region" description="Helical" evidence="9">
    <location>
        <begin position="440"/>
        <end position="458"/>
    </location>
</feature>
<dbReference type="Pfam" id="PF07690">
    <property type="entry name" value="MFS_1"/>
    <property type="match status" value="1"/>
</dbReference>
<keyword evidence="11" id="KW-1185">Reference proteome</keyword>
<evidence type="ECO:0000256" key="4">
    <source>
        <dbReference type="ARBA" id="ARBA00022692"/>
    </source>
</evidence>
<feature type="transmembrane region" description="Helical" evidence="9">
    <location>
        <begin position="336"/>
        <end position="354"/>
    </location>
</feature>
<evidence type="ECO:0000256" key="6">
    <source>
        <dbReference type="ARBA" id="ARBA00022989"/>
    </source>
</evidence>
<gene>
    <name evidence="12" type="primary">LOC101854888</name>
</gene>
<feature type="transmembrane region" description="Helical" evidence="9">
    <location>
        <begin position="66"/>
        <end position="87"/>
    </location>
</feature>
<evidence type="ECO:0000256" key="5">
    <source>
        <dbReference type="ARBA" id="ARBA00022775"/>
    </source>
</evidence>
<dbReference type="InterPro" id="IPR036259">
    <property type="entry name" value="MFS_trans_sf"/>
</dbReference>
<dbReference type="RefSeq" id="XP_012941534.1">
    <property type="nucleotide sequence ID" value="XM_013086080.1"/>
</dbReference>
<feature type="transmembrane region" description="Helical" evidence="9">
    <location>
        <begin position="163"/>
        <end position="184"/>
    </location>
</feature>
<feature type="transmembrane region" description="Helical" evidence="9">
    <location>
        <begin position="225"/>
        <end position="245"/>
    </location>
</feature>
<evidence type="ECO:0000259" key="10">
    <source>
        <dbReference type="PROSITE" id="PS50850"/>
    </source>
</evidence>
<protein>
    <submittedName>
        <fullName evidence="12">MFS-type transporter SLC18B1</fullName>
    </submittedName>
</protein>
<evidence type="ECO:0000256" key="1">
    <source>
        <dbReference type="ARBA" id="ARBA00004141"/>
    </source>
</evidence>
<dbReference type="InterPro" id="IPR011701">
    <property type="entry name" value="MFS"/>
</dbReference>